<evidence type="ECO:0000313" key="4">
    <source>
        <dbReference type="EMBL" id="PDH33195.1"/>
    </source>
</evidence>
<evidence type="ECO:0000256" key="2">
    <source>
        <dbReference type="SAM" id="SignalP"/>
    </source>
</evidence>
<dbReference type="InterPro" id="IPR050300">
    <property type="entry name" value="GDXG_lipolytic_enzyme"/>
</dbReference>
<evidence type="ECO:0000313" key="5">
    <source>
        <dbReference type="Proteomes" id="UP000219329"/>
    </source>
</evidence>
<dbReference type="Proteomes" id="UP000219329">
    <property type="component" value="Unassembled WGS sequence"/>
</dbReference>
<sequence>MSTKHLITILLAGCLLATQMVSAEVKHISDVIYGRKDGMALTYDVIQPENANGAAIIFMMSGGWYSSWTPPSRLTESFGDMLEAGFTMIPVYHGSAPKYKIPDAVKDVNLATLHIKENAEKYGINANRIGVAGGSAGGHLALMVGLASELVAASSSSDDESIDASLAAIVAYFPPVDLRQNESEALGIVNEVPMEELYSRFPALTFEEELIPSVSPITFVDSADPPTLLIHGDADPLVHVSNSIVMNKKLIENDIETDLVIIPGGKHGFGGENSVRADAARLEWFKTHLLAEKN</sequence>
<dbReference type="Pfam" id="PF20434">
    <property type="entry name" value="BD-FAE"/>
    <property type="match status" value="1"/>
</dbReference>
<dbReference type="InterPro" id="IPR049492">
    <property type="entry name" value="BD-FAE-like_dom"/>
</dbReference>
<evidence type="ECO:0000259" key="3">
    <source>
        <dbReference type="Pfam" id="PF20434"/>
    </source>
</evidence>
<organism evidence="4 5">
    <name type="scientific">OM182 bacterium MED-G28</name>
    <dbReference type="NCBI Taxonomy" id="1986256"/>
    <lineage>
        <taxon>Bacteria</taxon>
        <taxon>Pseudomonadati</taxon>
        <taxon>Pseudomonadota</taxon>
        <taxon>Gammaproteobacteria</taxon>
        <taxon>OMG group</taxon>
        <taxon>OM182 clade</taxon>
    </lineage>
</organism>
<dbReference type="Gene3D" id="3.40.50.1820">
    <property type="entry name" value="alpha/beta hydrolase"/>
    <property type="match status" value="1"/>
</dbReference>
<dbReference type="SUPFAM" id="SSF53474">
    <property type="entry name" value="alpha/beta-Hydrolases"/>
    <property type="match status" value="1"/>
</dbReference>
<dbReference type="AlphaFoldDB" id="A0A2A5W9I6"/>
<dbReference type="PANTHER" id="PTHR48081">
    <property type="entry name" value="AB HYDROLASE SUPERFAMILY PROTEIN C4A8.06C"/>
    <property type="match status" value="1"/>
</dbReference>
<feature type="signal peptide" evidence="2">
    <location>
        <begin position="1"/>
        <end position="23"/>
    </location>
</feature>
<evidence type="ECO:0000256" key="1">
    <source>
        <dbReference type="ARBA" id="ARBA00022801"/>
    </source>
</evidence>
<accession>A0A2A5W9I6</accession>
<reference evidence="4 5" key="1">
    <citation type="submission" date="2017-08" db="EMBL/GenBank/DDBJ databases">
        <title>Fine stratification of microbial communities through a metagenomic profile of the photic zone.</title>
        <authorList>
            <person name="Haro-Moreno J.M."/>
            <person name="Lopez-Perez M."/>
            <person name="De La Torre J."/>
            <person name="Picazo A."/>
            <person name="Camacho A."/>
            <person name="Rodriguez-Valera F."/>
        </authorList>
    </citation>
    <scope>NUCLEOTIDE SEQUENCE [LARGE SCALE GENOMIC DNA]</scope>
    <source>
        <strain evidence="4">MED-G28</strain>
    </source>
</reference>
<keyword evidence="1" id="KW-0378">Hydrolase</keyword>
<feature type="domain" description="BD-FAE-like" evidence="3">
    <location>
        <begin position="44"/>
        <end position="250"/>
    </location>
</feature>
<feature type="chain" id="PRO_5012133571" evidence="2">
    <location>
        <begin position="24"/>
        <end position="294"/>
    </location>
</feature>
<dbReference type="GO" id="GO:0016787">
    <property type="term" value="F:hydrolase activity"/>
    <property type="evidence" value="ECO:0007669"/>
    <property type="project" value="UniProtKB-KW"/>
</dbReference>
<keyword evidence="2" id="KW-0732">Signal</keyword>
<name>A0A2A5W9I6_9GAMM</name>
<proteinExistence type="predicted"/>
<protein>
    <submittedName>
        <fullName evidence="4">Peptidase S9</fullName>
    </submittedName>
</protein>
<dbReference type="InterPro" id="IPR029058">
    <property type="entry name" value="AB_hydrolase_fold"/>
</dbReference>
<dbReference type="EMBL" id="NTJZ01000010">
    <property type="protein sequence ID" value="PDH33195.1"/>
    <property type="molecule type" value="Genomic_DNA"/>
</dbReference>
<gene>
    <name evidence="4" type="ORF">CNF02_09605</name>
</gene>
<comment type="caution">
    <text evidence="4">The sequence shown here is derived from an EMBL/GenBank/DDBJ whole genome shotgun (WGS) entry which is preliminary data.</text>
</comment>
<dbReference type="PANTHER" id="PTHR48081:SF6">
    <property type="entry name" value="PEPTIDASE S9 PROLYL OLIGOPEPTIDASE CATALYTIC DOMAIN-CONTAINING PROTEIN"/>
    <property type="match status" value="1"/>
</dbReference>